<evidence type="ECO:0000256" key="7">
    <source>
        <dbReference type="ARBA" id="ARBA00022989"/>
    </source>
</evidence>
<dbReference type="RefSeq" id="WP_231329546.1">
    <property type="nucleotide sequence ID" value="NZ_CP059572.1"/>
</dbReference>
<sequence length="339" mass="35346">MQNVVNASARSIDLRQRLVEVFRRPDSGAAAGTLLVFAVFSVTAGDTGFLTQAGTASWLNLAAELGIIALPIGLLMIAGEFDLSVGSNLAASSMVLAITQSRWDLPLAAGVLITLAFGLAVGLLNGLLVTRSGLPSFIVTLVSLFSLAGASLGLSRIIAGTTSISLRTSGVFHDLFAKQIGGFNVSILWWAALTFAAYWVLSQARFGSWILAVGGDADSARLTGVPINRVKMRLYLASGLCASLLGVVQALEFQNADVTRGQSFVFQTIVAAVVGGCLLAGGYGSAIGISLGAMTYAIVSLGVFYTGWSTDWVQLFVGVLLLLAVLGNNLVQRLALTRI</sequence>
<evidence type="ECO:0000256" key="5">
    <source>
        <dbReference type="ARBA" id="ARBA00022597"/>
    </source>
</evidence>
<comment type="subcellular location">
    <subcellularLocation>
        <location evidence="1">Cell membrane</location>
        <topology evidence="1">Multi-pass membrane protein</topology>
    </subcellularLocation>
</comment>
<evidence type="ECO:0000256" key="9">
    <source>
        <dbReference type="ARBA" id="ARBA00035611"/>
    </source>
</evidence>
<evidence type="ECO:0000256" key="6">
    <source>
        <dbReference type="ARBA" id="ARBA00022692"/>
    </source>
</evidence>
<keyword evidence="7 11" id="KW-1133">Transmembrane helix</keyword>
<feature type="transmembrane region" description="Helical" evidence="11">
    <location>
        <begin position="234"/>
        <end position="251"/>
    </location>
</feature>
<evidence type="ECO:0000313" key="12">
    <source>
        <dbReference type="EMBL" id="QXJ23868.1"/>
    </source>
</evidence>
<keyword evidence="5" id="KW-0762">Sugar transport</keyword>
<dbReference type="PANTHER" id="PTHR32196">
    <property type="entry name" value="ABC TRANSPORTER PERMEASE PROTEIN YPHD-RELATED-RELATED"/>
    <property type="match status" value="1"/>
</dbReference>
<evidence type="ECO:0000256" key="2">
    <source>
        <dbReference type="ARBA" id="ARBA00022448"/>
    </source>
</evidence>
<comment type="function">
    <text evidence="9">Part of the binding-protein-dependent transport system for D-xylose. Probably responsible for the translocation of the substrate across the membrane.</text>
</comment>
<organism evidence="12 13">
    <name type="scientific">Actinomadura graeca</name>
    <dbReference type="NCBI Taxonomy" id="2750812"/>
    <lineage>
        <taxon>Bacteria</taxon>
        <taxon>Bacillati</taxon>
        <taxon>Actinomycetota</taxon>
        <taxon>Actinomycetes</taxon>
        <taxon>Streptosporangiales</taxon>
        <taxon>Thermomonosporaceae</taxon>
        <taxon>Actinomadura</taxon>
    </lineage>
</organism>
<dbReference type="EMBL" id="CP059572">
    <property type="protein sequence ID" value="QXJ23868.1"/>
    <property type="molecule type" value="Genomic_DNA"/>
</dbReference>
<feature type="transmembrane region" description="Helical" evidence="11">
    <location>
        <begin position="179"/>
        <end position="201"/>
    </location>
</feature>
<evidence type="ECO:0000256" key="10">
    <source>
        <dbReference type="ARBA" id="ARBA00035686"/>
    </source>
</evidence>
<dbReference type="PANTHER" id="PTHR32196:SF32">
    <property type="entry name" value="XYLOSE TRANSPORT SYSTEM PERMEASE PROTEIN XYLH"/>
    <property type="match status" value="1"/>
</dbReference>
<feature type="transmembrane region" description="Helical" evidence="11">
    <location>
        <begin position="287"/>
        <end position="306"/>
    </location>
</feature>
<evidence type="ECO:0000256" key="3">
    <source>
        <dbReference type="ARBA" id="ARBA00022475"/>
    </source>
</evidence>
<reference evidence="12" key="1">
    <citation type="submission" date="2020-07" db="EMBL/GenBank/DDBJ databases">
        <authorList>
            <person name="Tarantini F.S."/>
            <person name="Hong K.W."/>
            <person name="Chan K.G."/>
        </authorList>
    </citation>
    <scope>NUCLEOTIDE SEQUENCE</scope>
    <source>
        <strain evidence="12">32-07</strain>
    </source>
</reference>
<evidence type="ECO:0000256" key="11">
    <source>
        <dbReference type="SAM" id="Phobius"/>
    </source>
</evidence>
<keyword evidence="8 11" id="KW-0472">Membrane</keyword>
<feature type="transmembrane region" description="Helical" evidence="11">
    <location>
        <begin position="312"/>
        <end position="331"/>
    </location>
</feature>
<gene>
    <name evidence="12" type="ORF">AGRA3207_005082</name>
</gene>
<name>A0ABX8QZ26_9ACTN</name>
<proteinExistence type="predicted"/>
<feature type="transmembrane region" description="Helical" evidence="11">
    <location>
        <begin position="263"/>
        <end position="280"/>
    </location>
</feature>
<keyword evidence="13" id="KW-1185">Reference proteome</keyword>
<keyword evidence="4" id="KW-0997">Cell inner membrane</keyword>
<protein>
    <recommendedName>
        <fullName evidence="10">Xylose transport system permease protein XylH</fullName>
    </recommendedName>
</protein>
<dbReference type="Pfam" id="PF02653">
    <property type="entry name" value="BPD_transp_2"/>
    <property type="match status" value="1"/>
</dbReference>
<accession>A0ABX8QZ26</accession>
<evidence type="ECO:0000256" key="1">
    <source>
        <dbReference type="ARBA" id="ARBA00004651"/>
    </source>
</evidence>
<keyword evidence="3" id="KW-1003">Cell membrane</keyword>
<dbReference type="CDD" id="cd06579">
    <property type="entry name" value="TM_PBP1_transp_AraH_like"/>
    <property type="match status" value="1"/>
</dbReference>
<evidence type="ECO:0000313" key="13">
    <source>
        <dbReference type="Proteomes" id="UP001049518"/>
    </source>
</evidence>
<feature type="transmembrane region" description="Helical" evidence="11">
    <location>
        <begin position="107"/>
        <end position="130"/>
    </location>
</feature>
<keyword evidence="2" id="KW-0813">Transport</keyword>
<keyword evidence="6 11" id="KW-0812">Transmembrane</keyword>
<feature type="transmembrane region" description="Helical" evidence="11">
    <location>
        <begin position="58"/>
        <end position="79"/>
    </location>
</feature>
<dbReference type="InterPro" id="IPR001851">
    <property type="entry name" value="ABC_transp_permease"/>
</dbReference>
<evidence type="ECO:0000256" key="4">
    <source>
        <dbReference type="ARBA" id="ARBA00022519"/>
    </source>
</evidence>
<feature type="transmembrane region" description="Helical" evidence="11">
    <location>
        <begin position="137"/>
        <end position="159"/>
    </location>
</feature>
<feature type="transmembrane region" description="Helical" evidence="11">
    <location>
        <begin position="29"/>
        <end position="51"/>
    </location>
</feature>
<dbReference type="Proteomes" id="UP001049518">
    <property type="component" value="Chromosome"/>
</dbReference>
<evidence type="ECO:0000256" key="8">
    <source>
        <dbReference type="ARBA" id="ARBA00023136"/>
    </source>
</evidence>